<evidence type="ECO:0000259" key="2">
    <source>
        <dbReference type="SMART" id="SM00418"/>
    </source>
</evidence>
<accession>A0A1D2YUF7</accession>
<dbReference type="AlphaFoldDB" id="A0A1D2YUF7"/>
<dbReference type="GO" id="GO:0003700">
    <property type="term" value="F:DNA-binding transcription factor activity"/>
    <property type="evidence" value="ECO:0007669"/>
    <property type="project" value="InterPro"/>
</dbReference>
<comment type="caution">
    <text evidence="3">The sequence shown here is derived from an EMBL/GenBank/DDBJ whole genome shotgun (WGS) entry which is preliminary data.</text>
</comment>
<dbReference type="SMART" id="SM00418">
    <property type="entry name" value="HTH_ARSR"/>
    <property type="match status" value="1"/>
</dbReference>
<feature type="domain" description="HTH arsR-type" evidence="2">
    <location>
        <begin position="7"/>
        <end position="93"/>
    </location>
</feature>
<dbReference type="STRING" id="337097.BHF71_09180"/>
<evidence type="ECO:0000256" key="1">
    <source>
        <dbReference type="ARBA" id="ARBA00023125"/>
    </source>
</evidence>
<keyword evidence="1" id="KW-0238">DNA-binding</keyword>
<dbReference type="InterPro" id="IPR001845">
    <property type="entry name" value="HTH_ArsR_DNA-bd_dom"/>
</dbReference>
<dbReference type="CDD" id="cd00090">
    <property type="entry name" value="HTH_ARSR"/>
    <property type="match status" value="1"/>
</dbReference>
<keyword evidence="4" id="KW-1185">Reference proteome</keyword>
<dbReference type="SUPFAM" id="SSF46785">
    <property type="entry name" value="Winged helix' DNA-binding domain"/>
    <property type="match status" value="1"/>
</dbReference>
<protein>
    <recommendedName>
        <fullName evidence="2">HTH arsR-type domain-containing protein</fullName>
    </recommendedName>
</protein>
<gene>
    <name evidence="3" type="ORF">BHF71_09180</name>
</gene>
<dbReference type="GO" id="GO:0003677">
    <property type="term" value="F:DNA binding"/>
    <property type="evidence" value="ECO:0007669"/>
    <property type="project" value="UniProtKB-KW"/>
</dbReference>
<proteinExistence type="predicted"/>
<name>A0A1D2YUF7_9BACI</name>
<dbReference type="RefSeq" id="WP_069656837.1">
    <property type="nucleotide sequence ID" value="NZ_MIJF01000025.1"/>
</dbReference>
<dbReference type="EMBL" id="MIJF01000025">
    <property type="protein sequence ID" value="OEF99285.1"/>
    <property type="molecule type" value="Genomic_DNA"/>
</dbReference>
<evidence type="ECO:0000313" key="3">
    <source>
        <dbReference type="EMBL" id="OEF99285.1"/>
    </source>
</evidence>
<dbReference type="InterPro" id="IPR036390">
    <property type="entry name" value="WH_DNA-bd_sf"/>
</dbReference>
<dbReference type="Proteomes" id="UP000243739">
    <property type="component" value="Unassembled WGS sequence"/>
</dbReference>
<dbReference type="InterPro" id="IPR011991">
    <property type="entry name" value="ArsR-like_HTH"/>
</dbReference>
<reference evidence="3 4" key="1">
    <citation type="submission" date="2016-09" db="EMBL/GenBank/DDBJ databases">
        <title>Draft genome sequence for the type strain of Vulcanibacillus modesticaldus BR, a strictly anaerobic, moderately thermophilic, and nitrate-reducing bacterium from deep sea-hydrothermal vents of the Mid-Atlantic Ridge.</title>
        <authorList>
            <person name="Abin C.A."/>
            <person name="Hollibaugh J.T."/>
        </authorList>
    </citation>
    <scope>NUCLEOTIDE SEQUENCE [LARGE SCALE GENOMIC DNA]</scope>
    <source>
        <strain evidence="3 4">BR</strain>
    </source>
</reference>
<evidence type="ECO:0000313" key="4">
    <source>
        <dbReference type="Proteomes" id="UP000243739"/>
    </source>
</evidence>
<dbReference type="OrthoDB" id="2729610at2"/>
<organism evidence="3 4">
    <name type="scientific">Vulcanibacillus modesticaldus</name>
    <dbReference type="NCBI Taxonomy" id="337097"/>
    <lineage>
        <taxon>Bacteria</taxon>
        <taxon>Bacillati</taxon>
        <taxon>Bacillota</taxon>
        <taxon>Bacilli</taxon>
        <taxon>Bacillales</taxon>
        <taxon>Bacillaceae</taxon>
        <taxon>Vulcanibacillus</taxon>
    </lineage>
</organism>
<dbReference type="Pfam" id="PF12840">
    <property type="entry name" value="HTH_20"/>
    <property type="match status" value="1"/>
</dbReference>
<dbReference type="InterPro" id="IPR036388">
    <property type="entry name" value="WH-like_DNA-bd_sf"/>
</dbReference>
<dbReference type="Gene3D" id="1.10.10.10">
    <property type="entry name" value="Winged helix-like DNA-binding domain superfamily/Winged helix DNA-binding domain"/>
    <property type="match status" value="1"/>
</dbReference>
<sequence>MENETLKLTSVLADPTRYSIYKHIASINKPVNVQEIAEKFKIHPNVARLHLSKLEDVNLLLSKTEKTGRGGRPSRVYSLSNEEICLQFPARNYQLLADIAIKSLLAFGKEGLQVFKEMGKKFGKDAAKQAIIKDGIGTDKDSPLDKRVESIENLIISQGLRPEIEIIDENIISFGVNNCIFHGNFDNKKDPQICLMHQCLFEGIFETYLGEIDFIKEYTNPNSAICCKYTTVVLSTSRHS</sequence>